<feature type="chain" id="PRO_5036228073" evidence="1">
    <location>
        <begin position="26"/>
        <end position="154"/>
    </location>
</feature>
<evidence type="ECO:0000313" key="4">
    <source>
        <dbReference type="Proteomes" id="UP000663845"/>
    </source>
</evidence>
<accession>A0A815K9H3</accession>
<comment type="caution">
    <text evidence="2">The sequence shown here is derived from an EMBL/GenBank/DDBJ whole genome shotgun (WGS) entry which is preliminary data.</text>
</comment>
<evidence type="ECO:0000313" key="2">
    <source>
        <dbReference type="EMBL" id="CAF1390276.1"/>
    </source>
</evidence>
<dbReference type="AlphaFoldDB" id="A0A815K9H3"/>
<gene>
    <name evidence="2" type="ORF">JYZ213_LOCUS37167</name>
    <name evidence="3" type="ORF">OXD698_LOCUS36327</name>
</gene>
<evidence type="ECO:0000313" key="3">
    <source>
        <dbReference type="EMBL" id="CAF4118145.1"/>
    </source>
</evidence>
<organism evidence="2 4">
    <name type="scientific">Adineta steineri</name>
    <dbReference type="NCBI Taxonomy" id="433720"/>
    <lineage>
        <taxon>Eukaryota</taxon>
        <taxon>Metazoa</taxon>
        <taxon>Spiralia</taxon>
        <taxon>Gnathifera</taxon>
        <taxon>Rotifera</taxon>
        <taxon>Eurotatoria</taxon>
        <taxon>Bdelloidea</taxon>
        <taxon>Adinetida</taxon>
        <taxon>Adinetidae</taxon>
        <taxon>Adineta</taxon>
    </lineage>
</organism>
<proteinExistence type="predicted"/>
<keyword evidence="1" id="KW-0732">Signal</keyword>
<dbReference type="Proteomes" id="UP000663844">
    <property type="component" value="Unassembled WGS sequence"/>
</dbReference>
<name>A0A815K9H3_9BILA</name>
<dbReference type="EMBL" id="CAJNOG010000968">
    <property type="protein sequence ID" value="CAF1390276.1"/>
    <property type="molecule type" value="Genomic_DNA"/>
</dbReference>
<protein>
    <submittedName>
        <fullName evidence="2">Uncharacterized protein</fullName>
    </submittedName>
</protein>
<sequence>MAIYDKLSFLLILCFCGLIMHLCSGYALPSGDCSKDEDSKKQLDDSCIGKNEEGEESAMCNEYCSRTRTIDSSQLPSLLQQLGQVLFNNLRLGCVGYCSQEQTCLCVIGSDVLYEGPGDIDVAGINPEKIIFFTTLNIGGKNVSVSNILCENPN</sequence>
<feature type="signal peptide" evidence="1">
    <location>
        <begin position="1"/>
        <end position="25"/>
    </location>
</feature>
<reference evidence="2" key="1">
    <citation type="submission" date="2021-02" db="EMBL/GenBank/DDBJ databases">
        <authorList>
            <person name="Nowell W R."/>
        </authorList>
    </citation>
    <scope>NUCLEOTIDE SEQUENCE</scope>
</reference>
<dbReference type="EMBL" id="CAJOAZ010005939">
    <property type="protein sequence ID" value="CAF4118145.1"/>
    <property type="molecule type" value="Genomic_DNA"/>
</dbReference>
<dbReference type="Proteomes" id="UP000663845">
    <property type="component" value="Unassembled WGS sequence"/>
</dbReference>
<evidence type="ECO:0000256" key="1">
    <source>
        <dbReference type="SAM" id="SignalP"/>
    </source>
</evidence>